<accession>A0A094LB70</accession>
<dbReference type="AlphaFoldDB" id="A0A094LB70"/>
<comment type="caution">
    <text evidence="1">The sequence shown here is derived from an EMBL/GenBank/DDBJ whole genome shotgun (WGS) entry which is preliminary data.</text>
</comment>
<proteinExistence type="predicted"/>
<gene>
    <name evidence="1" type="ORF">JS44_16510</name>
</gene>
<evidence type="ECO:0000313" key="1">
    <source>
        <dbReference type="EMBL" id="KFZ32143.1"/>
    </source>
</evidence>
<dbReference type="EMBL" id="JPZO01000192">
    <property type="protein sequence ID" value="KFZ32143.1"/>
    <property type="molecule type" value="Genomic_DNA"/>
</dbReference>
<sequence>MNREDIVNKLRHPSNDTNWKNQATFVYPNELKHFLTAKVYSQCKVDYIIFPTFMDNIQKPVWKRSIKANLLNY</sequence>
<organism evidence="1">
    <name type="scientific">Anoxybacillus flavithermus</name>
    <dbReference type="NCBI Taxonomy" id="33934"/>
    <lineage>
        <taxon>Bacteria</taxon>
        <taxon>Bacillati</taxon>
        <taxon>Bacillota</taxon>
        <taxon>Bacilli</taxon>
        <taxon>Bacillales</taxon>
        <taxon>Anoxybacillaceae</taxon>
        <taxon>Anoxybacillus</taxon>
    </lineage>
</organism>
<name>A0A094LB70_9BACL</name>
<reference evidence="1" key="1">
    <citation type="submission" date="2014-08" db="EMBL/GenBank/DDBJ databases">
        <title>Fullgenome sequencing of Anoxybacillus sp.25 isolate from Garga hot-spring Russia.</title>
        <authorList>
            <person name="Rozanov A.S."/>
            <person name="Kotenko A.V."/>
            <person name="Malup T.K."/>
            <person name="Peltek S.E."/>
        </authorList>
    </citation>
    <scope>NUCLEOTIDE SEQUENCE [LARGE SCALE GENOMIC DNA]</scope>
    <source>
        <strain evidence="1">25</strain>
    </source>
</reference>
<protein>
    <submittedName>
        <fullName evidence="1">Uncharacterized protein</fullName>
    </submittedName>
</protein>